<dbReference type="InterPro" id="IPR016187">
    <property type="entry name" value="CTDL_fold"/>
</dbReference>
<gene>
    <name evidence="8" type="primary">LOC108899434</name>
</gene>
<keyword evidence="1" id="KW-0430">Lectin</keyword>
<feature type="coiled-coil region" evidence="4">
    <location>
        <begin position="85"/>
        <end position="112"/>
    </location>
</feature>
<evidence type="ECO:0000313" key="8">
    <source>
        <dbReference type="RefSeq" id="XP_018555384.1"/>
    </source>
</evidence>
<accession>A0AAJ7VIB1</accession>
<feature type="domain" description="C-type lectin" evidence="6">
    <location>
        <begin position="157"/>
        <end position="277"/>
    </location>
</feature>
<keyword evidence="5" id="KW-0472">Membrane</keyword>
<dbReference type="AlphaFoldDB" id="A0AAJ7VIB1"/>
<protein>
    <submittedName>
        <fullName evidence="8">C-type lectin domain family 4 member A isoform X2</fullName>
    </submittedName>
</protein>
<sequence length="285" mass="32980">MEEELNYASVVFKNGGKPPKEKAEDPTVYSTVKSKGPASTVPNGEAAAPSQRFSLWAVCLGILCVLLVASISAIIYISVVMDEDRENFKTNLNNLTAENQQLLMERSILENKTEELSRVRDDLNWTLNVILKFNTFPVNEYCPEKKCQPCQKGWILFQEKCYLFYYKKSPWMTWKKSREYCQNTGADLVVIDNLQEQEFISNHTKYYYDKFHGYWMGLQQTADKNWFWVDGRNDTLRYWMMEILGDPGPCALMIPKSQPTASWDPADCRMLNKFVCESEALIRSS</sequence>
<feature type="transmembrane region" description="Helical" evidence="5">
    <location>
        <begin position="53"/>
        <end position="79"/>
    </location>
</feature>
<dbReference type="Gene3D" id="3.10.100.10">
    <property type="entry name" value="Mannose-Binding Protein A, subunit A"/>
    <property type="match status" value="1"/>
</dbReference>
<dbReference type="GeneID" id="108899434"/>
<dbReference type="RefSeq" id="XP_018555384.1">
    <property type="nucleotide sequence ID" value="XM_018699868.2"/>
</dbReference>
<evidence type="ECO:0000256" key="5">
    <source>
        <dbReference type="SAM" id="Phobius"/>
    </source>
</evidence>
<dbReference type="GO" id="GO:0030246">
    <property type="term" value="F:carbohydrate binding"/>
    <property type="evidence" value="ECO:0007669"/>
    <property type="project" value="UniProtKB-KW"/>
</dbReference>
<evidence type="ECO:0000313" key="7">
    <source>
        <dbReference type="Proteomes" id="UP000694890"/>
    </source>
</evidence>
<evidence type="ECO:0000256" key="2">
    <source>
        <dbReference type="ARBA" id="ARBA00023157"/>
    </source>
</evidence>
<dbReference type="PANTHER" id="PTHR46490:SF6">
    <property type="entry name" value="ASIALOGLYCOPROTEIN RECEPTOR 1-LIKE-RELATED"/>
    <property type="match status" value="1"/>
</dbReference>
<dbReference type="Proteomes" id="UP000694890">
    <property type="component" value="Linkage group LG15"/>
</dbReference>
<dbReference type="InterPro" id="IPR016186">
    <property type="entry name" value="C-type_lectin-like/link_sf"/>
</dbReference>
<keyword evidence="2" id="KW-1015">Disulfide bond</keyword>
<dbReference type="PANTHER" id="PTHR46490">
    <property type="entry name" value="C-TYPE LECTIN DOMAIN FAMILY 12 MEMBER A-RELATED"/>
    <property type="match status" value="1"/>
</dbReference>
<dbReference type="InterPro" id="IPR052309">
    <property type="entry name" value="C-type_Lectin_Domain_Fam1"/>
</dbReference>
<organism evidence="7 8">
    <name type="scientific">Lates calcarifer</name>
    <name type="common">Barramundi</name>
    <name type="synonym">Holocentrus calcarifer</name>
    <dbReference type="NCBI Taxonomy" id="8187"/>
    <lineage>
        <taxon>Eukaryota</taxon>
        <taxon>Metazoa</taxon>
        <taxon>Chordata</taxon>
        <taxon>Craniata</taxon>
        <taxon>Vertebrata</taxon>
        <taxon>Euteleostomi</taxon>
        <taxon>Actinopterygii</taxon>
        <taxon>Neopterygii</taxon>
        <taxon>Teleostei</taxon>
        <taxon>Neoteleostei</taxon>
        <taxon>Acanthomorphata</taxon>
        <taxon>Carangaria</taxon>
        <taxon>Carangaria incertae sedis</taxon>
        <taxon>Centropomidae</taxon>
        <taxon>Lates</taxon>
    </lineage>
</organism>
<name>A0AAJ7VIB1_LATCA</name>
<dbReference type="InterPro" id="IPR001304">
    <property type="entry name" value="C-type_lectin-like"/>
</dbReference>
<keyword evidence="5" id="KW-1133">Transmembrane helix</keyword>
<evidence type="ECO:0000256" key="1">
    <source>
        <dbReference type="ARBA" id="ARBA00022734"/>
    </source>
</evidence>
<dbReference type="SUPFAM" id="SSF56436">
    <property type="entry name" value="C-type lectin-like"/>
    <property type="match status" value="1"/>
</dbReference>
<keyword evidence="5" id="KW-0812">Transmembrane</keyword>
<evidence type="ECO:0000256" key="4">
    <source>
        <dbReference type="SAM" id="Coils"/>
    </source>
</evidence>
<evidence type="ECO:0000259" key="6">
    <source>
        <dbReference type="PROSITE" id="PS50041"/>
    </source>
</evidence>
<keyword evidence="3" id="KW-0325">Glycoprotein</keyword>
<proteinExistence type="predicted"/>
<dbReference type="Pfam" id="PF00059">
    <property type="entry name" value="Lectin_C"/>
    <property type="match status" value="1"/>
</dbReference>
<keyword evidence="4" id="KW-0175">Coiled coil</keyword>
<dbReference type="PROSITE" id="PS50041">
    <property type="entry name" value="C_TYPE_LECTIN_2"/>
    <property type="match status" value="1"/>
</dbReference>
<dbReference type="SMART" id="SM00034">
    <property type="entry name" value="CLECT"/>
    <property type="match status" value="1"/>
</dbReference>
<evidence type="ECO:0000256" key="3">
    <source>
        <dbReference type="ARBA" id="ARBA00023180"/>
    </source>
</evidence>
<reference evidence="8" key="1">
    <citation type="submission" date="2025-08" db="UniProtKB">
        <authorList>
            <consortium name="RefSeq"/>
        </authorList>
    </citation>
    <scope>IDENTIFICATION</scope>
    <source>
        <tissue evidence="8">Brain</tissue>
    </source>
</reference>